<keyword evidence="2" id="KW-0802">TPR repeat</keyword>
<dbReference type="EMBL" id="JADOBI010000018">
    <property type="protein sequence ID" value="MBF7982664.1"/>
    <property type="molecule type" value="Genomic_DNA"/>
</dbReference>
<dbReference type="InterPro" id="IPR011990">
    <property type="entry name" value="TPR-like_helical_dom_sf"/>
</dbReference>
<dbReference type="SMART" id="SM00028">
    <property type="entry name" value="TPR"/>
    <property type="match status" value="4"/>
</dbReference>
<evidence type="ECO:0000256" key="1">
    <source>
        <dbReference type="ARBA" id="ARBA00022737"/>
    </source>
</evidence>
<dbReference type="PANTHER" id="PTHR45641:SF19">
    <property type="entry name" value="NEPHROCYSTIN-3"/>
    <property type="match status" value="1"/>
</dbReference>
<sequence length="341" mass="39209">MSLTYMDIATIASMLNLDIAEDFFKRALDLNENNHLVLYAYSLHFNFKGEYHKAIEIAHKLLTKTELSRKDLQYTYGNLGIFYKNISDWHKSELYQTKSLNIAIELGDAVGQIKANNNIAVLLNNKENYTKAFDILSEMLPCLDIEIDKEDNTKEKNDLRILKSDLLTNIVISLKRIAEYSKTDSVKMDNLDKALRYINEAIDISEMLENDVKIITNYGNASNVYKQLNQFEKCEKLLEKALERSIKSKNSKFIALCKYNLAVLYSDIGKLDLAEKLCKEALSLKSTLNDRLISDIYYTLAVIAKEQNSDKFESYCILAHSLYKKLNLDKSISKINTLKLK</sequence>
<gene>
    <name evidence="3" type="ORF">IV433_24970</name>
</gene>
<proteinExistence type="predicted"/>
<keyword evidence="1" id="KW-0677">Repeat</keyword>
<name>A0ABS0EH92_9GAMM</name>
<dbReference type="SUPFAM" id="SSF48452">
    <property type="entry name" value="TPR-like"/>
    <property type="match status" value="1"/>
</dbReference>
<dbReference type="Proteomes" id="UP000636811">
    <property type="component" value="Unassembled WGS sequence"/>
</dbReference>
<dbReference type="InterPro" id="IPR019734">
    <property type="entry name" value="TPR_rpt"/>
</dbReference>
<evidence type="ECO:0000313" key="4">
    <source>
        <dbReference type="Proteomes" id="UP000636811"/>
    </source>
</evidence>
<evidence type="ECO:0000256" key="2">
    <source>
        <dbReference type="ARBA" id="ARBA00022803"/>
    </source>
</evidence>
<organism evidence="3 4">
    <name type="scientific">Rahnella laticis</name>
    <dbReference type="NCBI Taxonomy" id="2787622"/>
    <lineage>
        <taxon>Bacteria</taxon>
        <taxon>Pseudomonadati</taxon>
        <taxon>Pseudomonadota</taxon>
        <taxon>Gammaproteobacteria</taxon>
        <taxon>Enterobacterales</taxon>
        <taxon>Yersiniaceae</taxon>
        <taxon>Rahnella</taxon>
    </lineage>
</organism>
<dbReference type="RefSeq" id="WP_195816459.1">
    <property type="nucleotide sequence ID" value="NZ_JADOBI010000018.1"/>
</dbReference>
<dbReference type="Pfam" id="PF13374">
    <property type="entry name" value="TPR_10"/>
    <property type="match status" value="1"/>
</dbReference>
<evidence type="ECO:0000313" key="3">
    <source>
        <dbReference type="EMBL" id="MBF7982664.1"/>
    </source>
</evidence>
<dbReference type="Pfam" id="PF13181">
    <property type="entry name" value="TPR_8"/>
    <property type="match status" value="1"/>
</dbReference>
<dbReference type="PANTHER" id="PTHR45641">
    <property type="entry name" value="TETRATRICOPEPTIDE REPEAT PROTEIN (AFU_ORTHOLOGUE AFUA_6G03870)"/>
    <property type="match status" value="1"/>
</dbReference>
<protein>
    <submittedName>
        <fullName evidence="3">Tetratricopeptide repeat protein</fullName>
    </submittedName>
</protein>
<comment type="caution">
    <text evidence="3">The sequence shown here is derived from an EMBL/GenBank/DDBJ whole genome shotgun (WGS) entry which is preliminary data.</text>
</comment>
<accession>A0ABS0EH92</accession>
<dbReference type="Gene3D" id="1.25.40.10">
    <property type="entry name" value="Tetratricopeptide repeat domain"/>
    <property type="match status" value="2"/>
</dbReference>
<reference evidence="3 4" key="1">
    <citation type="submission" date="2020-11" db="EMBL/GenBank/DDBJ databases">
        <title>Taxonomic investigation of Rahnella strains.</title>
        <authorList>
            <person name="Lee S.D."/>
        </authorList>
    </citation>
    <scope>NUCLEOTIDE SEQUENCE [LARGE SCALE GENOMIC DNA]</scope>
    <source>
        <strain evidence="3 4">SAP-17</strain>
    </source>
</reference>
<keyword evidence="4" id="KW-1185">Reference proteome</keyword>